<dbReference type="EMBL" id="CM004402">
    <property type="protein sequence ID" value="OAY27469.1"/>
    <property type="molecule type" value="Genomic_DNA"/>
</dbReference>
<name>A0A2C9UC86_MANES</name>
<sequence length="109" mass="12706">MEDLSHQHWWTDGKEAMQCLCIDLSVLNLCVELRFIFAKTWAIGNNERRDFLCEMSLQLGDYFYFPNQNRCKKNSGTLWSKILEDDFLAAKTRAEMFGRGTSLHGSYVV</sequence>
<protein>
    <submittedName>
        <fullName evidence="1">Uncharacterized protein</fullName>
    </submittedName>
</protein>
<reference evidence="1" key="1">
    <citation type="submission" date="2016-02" db="EMBL/GenBank/DDBJ databases">
        <title>WGS assembly of Manihot esculenta.</title>
        <authorList>
            <person name="Bredeson J.V."/>
            <person name="Prochnik S.E."/>
            <person name="Lyons J.B."/>
            <person name="Schmutz J."/>
            <person name="Grimwood J."/>
            <person name="Vrebalov J."/>
            <person name="Bart R.S."/>
            <person name="Amuge T."/>
            <person name="Ferguson M.E."/>
            <person name="Green R."/>
            <person name="Putnam N."/>
            <person name="Stites J."/>
            <person name="Rounsley S."/>
            <person name="Rokhsar D.S."/>
        </authorList>
    </citation>
    <scope>NUCLEOTIDE SEQUENCE [LARGE SCALE GENOMIC DNA]</scope>
    <source>
        <tissue evidence="1">Leaf</tissue>
    </source>
</reference>
<evidence type="ECO:0000313" key="1">
    <source>
        <dbReference type="EMBL" id="OAY27469.1"/>
    </source>
</evidence>
<dbReference type="AlphaFoldDB" id="A0A2C9UC86"/>
<proteinExistence type="predicted"/>
<accession>A0A2C9UC86</accession>
<organism evidence="1">
    <name type="scientific">Manihot esculenta</name>
    <name type="common">Cassava</name>
    <name type="synonym">Jatropha manihot</name>
    <dbReference type="NCBI Taxonomy" id="3983"/>
    <lineage>
        <taxon>Eukaryota</taxon>
        <taxon>Viridiplantae</taxon>
        <taxon>Streptophyta</taxon>
        <taxon>Embryophyta</taxon>
        <taxon>Tracheophyta</taxon>
        <taxon>Spermatophyta</taxon>
        <taxon>Magnoliopsida</taxon>
        <taxon>eudicotyledons</taxon>
        <taxon>Gunneridae</taxon>
        <taxon>Pentapetalae</taxon>
        <taxon>rosids</taxon>
        <taxon>fabids</taxon>
        <taxon>Malpighiales</taxon>
        <taxon>Euphorbiaceae</taxon>
        <taxon>Crotonoideae</taxon>
        <taxon>Manihoteae</taxon>
        <taxon>Manihot</taxon>
    </lineage>
</organism>
<gene>
    <name evidence="1" type="ORF">MANES_16G127900</name>
</gene>